<accession>A0A382U5B9</accession>
<gene>
    <name evidence="1" type="ORF">METZ01_LOCUS382348</name>
</gene>
<evidence type="ECO:0000313" key="1">
    <source>
        <dbReference type="EMBL" id="SVD29494.1"/>
    </source>
</evidence>
<dbReference type="EMBL" id="UINC01141637">
    <property type="protein sequence ID" value="SVD29494.1"/>
    <property type="molecule type" value="Genomic_DNA"/>
</dbReference>
<organism evidence="1">
    <name type="scientific">marine metagenome</name>
    <dbReference type="NCBI Taxonomy" id="408172"/>
    <lineage>
        <taxon>unclassified sequences</taxon>
        <taxon>metagenomes</taxon>
        <taxon>ecological metagenomes</taxon>
    </lineage>
</organism>
<sequence>MGKRHYEKDYAVIVNEAGRGQNQLFEKFIIDSQNLPVQFEGRMIPRVYL</sequence>
<reference evidence="1" key="1">
    <citation type="submission" date="2018-05" db="EMBL/GenBank/DDBJ databases">
        <authorList>
            <person name="Lanie J.A."/>
            <person name="Ng W.-L."/>
            <person name="Kazmierczak K.M."/>
            <person name="Andrzejewski T.M."/>
            <person name="Davidsen T.M."/>
            <person name="Wayne K.J."/>
            <person name="Tettelin H."/>
            <person name="Glass J.I."/>
            <person name="Rusch D."/>
            <person name="Podicherti R."/>
            <person name="Tsui H.-C.T."/>
            <person name="Winkler M.E."/>
        </authorList>
    </citation>
    <scope>NUCLEOTIDE SEQUENCE</scope>
</reference>
<proteinExistence type="predicted"/>
<name>A0A382U5B9_9ZZZZ</name>
<protein>
    <submittedName>
        <fullName evidence="1">Uncharacterized protein</fullName>
    </submittedName>
</protein>
<dbReference type="AlphaFoldDB" id="A0A382U5B9"/>